<keyword evidence="11" id="KW-0175">Coiled coil</keyword>
<evidence type="ECO:0000256" key="2">
    <source>
        <dbReference type="ARBA" id="ARBA00022741"/>
    </source>
</evidence>
<comment type="caution">
    <text evidence="13">The sequence shown here is derived from an EMBL/GenBank/DDBJ whole genome shotgun (WGS) entry which is preliminary data.</text>
</comment>
<dbReference type="EMBL" id="JBCITK010000001">
    <property type="protein sequence ID" value="MEN0644109.1"/>
    <property type="molecule type" value="Genomic_DNA"/>
</dbReference>
<evidence type="ECO:0000313" key="14">
    <source>
        <dbReference type="Proteomes" id="UP001418796"/>
    </source>
</evidence>
<proteinExistence type="inferred from homology"/>
<evidence type="ECO:0000256" key="1">
    <source>
        <dbReference type="ARBA" id="ARBA00009922"/>
    </source>
</evidence>
<evidence type="ECO:0000256" key="8">
    <source>
        <dbReference type="ARBA" id="ARBA00034808"/>
    </source>
</evidence>
<dbReference type="InterPro" id="IPR013986">
    <property type="entry name" value="DExx_box_DNA_helicase_dom_sf"/>
</dbReference>
<dbReference type="Pfam" id="PF13538">
    <property type="entry name" value="UvrD_C_2"/>
    <property type="match status" value="1"/>
</dbReference>
<dbReference type="InterPro" id="IPR014016">
    <property type="entry name" value="UvrD-like_ATP-bd"/>
</dbReference>
<protein>
    <recommendedName>
        <fullName evidence="8">DNA 3'-5' helicase</fullName>
        <ecNumber evidence="8">5.6.2.4</ecNumber>
    </recommendedName>
</protein>
<dbReference type="PANTHER" id="PTHR11070">
    <property type="entry name" value="UVRD / RECB / PCRA DNA HELICASE FAMILY MEMBER"/>
    <property type="match status" value="1"/>
</dbReference>
<evidence type="ECO:0000259" key="12">
    <source>
        <dbReference type="PROSITE" id="PS51198"/>
    </source>
</evidence>
<evidence type="ECO:0000256" key="5">
    <source>
        <dbReference type="ARBA" id="ARBA00022840"/>
    </source>
</evidence>
<evidence type="ECO:0000256" key="11">
    <source>
        <dbReference type="SAM" id="Coils"/>
    </source>
</evidence>
<dbReference type="SUPFAM" id="SSF52540">
    <property type="entry name" value="P-loop containing nucleoside triphosphate hydrolases"/>
    <property type="match status" value="1"/>
</dbReference>
<comment type="catalytic activity">
    <reaction evidence="7">
        <text>Couples ATP hydrolysis with the unwinding of duplex DNA by translocating in the 3'-5' direction.</text>
        <dbReference type="EC" id="5.6.2.4"/>
    </reaction>
</comment>
<organism evidence="13 14">
    <name type="scientific">Alkalicoccobacillus gibsonii</name>
    <dbReference type="NCBI Taxonomy" id="79881"/>
    <lineage>
        <taxon>Bacteria</taxon>
        <taxon>Bacillati</taxon>
        <taxon>Bacillota</taxon>
        <taxon>Bacilli</taxon>
        <taxon>Bacillales</taxon>
        <taxon>Bacillaceae</taxon>
        <taxon>Alkalicoccobacillus</taxon>
    </lineage>
</organism>
<keyword evidence="5 10" id="KW-0067">ATP-binding</keyword>
<name>A0ABU9VJU9_9BACI</name>
<dbReference type="Proteomes" id="UP001418796">
    <property type="component" value="Unassembled WGS sequence"/>
</dbReference>
<dbReference type="NCBIfam" id="NF041464">
    <property type="entry name" value="HelD_BACSU"/>
    <property type="match status" value="1"/>
</dbReference>
<keyword evidence="4 10" id="KW-0347">Helicase</keyword>
<comment type="similarity">
    <text evidence="1">Belongs to the helicase family. UvrD subfamily.</text>
</comment>
<keyword evidence="3 10" id="KW-0378">Hydrolase</keyword>
<dbReference type="RefSeq" id="WP_343130871.1">
    <property type="nucleotide sequence ID" value="NZ_JBCITK010000001.1"/>
</dbReference>
<keyword evidence="14" id="KW-1185">Reference proteome</keyword>
<dbReference type="InterPro" id="IPR027417">
    <property type="entry name" value="P-loop_NTPase"/>
</dbReference>
<dbReference type="Pfam" id="PF00580">
    <property type="entry name" value="UvrD-helicase"/>
    <property type="match status" value="1"/>
</dbReference>
<dbReference type="Gene3D" id="3.40.50.300">
    <property type="entry name" value="P-loop containing nucleotide triphosphate hydrolases"/>
    <property type="match status" value="3"/>
</dbReference>
<evidence type="ECO:0000313" key="13">
    <source>
        <dbReference type="EMBL" id="MEN0644109.1"/>
    </source>
</evidence>
<accession>A0ABU9VJU9</accession>
<dbReference type="InterPro" id="IPR027785">
    <property type="entry name" value="UvrD-like_helicase_C"/>
</dbReference>
<dbReference type="Pfam" id="PF13361">
    <property type="entry name" value="UvrD_C"/>
    <property type="match status" value="1"/>
</dbReference>
<keyword evidence="2 10" id="KW-0547">Nucleotide-binding</keyword>
<evidence type="ECO:0000256" key="4">
    <source>
        <dbReference type="ARBA" id="ARBA00022806"/>
    </source>
</evidence>
<dbReference type="InterPro" id="IPR014017">
    <property type="entry name" value="DNA_helicase_UvrD-like_C"/>
</dbReference>
<dbReference type="PROSITE" id="PS51198">
    <property type="entry name" value="UVRD_HELICASE_ATP_BIND"/>
    <property type="match status" value="1"/>
</dbReference>
<evidence type="ECO:0000256" key="9">
    <source>
        <dbReference type="ARBA" id="ARBA00048988"/>
    </source>
</evidence>
<dbReference type="PANTHER" id="PTHR11070:SF17">
    <property type="entry name" value="DNA HELICASE IV"/>
    <property type="match status" value="1"/>
</dbReference>
<feature type="coiled-coil region" evidence="11">
    <location>
        <begin position="1"/>
        <end position="28"/>
    </location>
</feature>
<feature type="binding site" evidence="10">
    <location>
        <begin position="233"/>
        <end position="240"/>
    </location>
    <ligand>
        <name>ATP</name>
        <dbReference type="ChEBI" id="CHEBI:30616"/>
    </ligand>
</feature>
<feature type="domain" description="UvrD-like helicase ATP-binding" evidence="12">
    <location>
        <begin position="212"/>
        <end position="610"/>
    </location>
</feature>
<dbReference type="InterPro" id="IPR048228">
    <property type="entry name" value="HelD_bacillota"/>
</dbReference>
<dbReference type="Gene3D" id="1.10.10.160">
    <property type="match status" value="1"/>
</dbReference>
<evidence type="ECO:0000256" key="7">
    <source>
        <dbReference type="ARBA" id="ARBA00034617"/>
    </source>
</evidence>
<sequence>MSKYNHSKESEQQRIDQIKEQVKREITALTQHDQKTKSEIIHLRKTFWEDVTVNMDNPEDALETVLSIKQQSELLGERERTHGTMDQTIRRLEKIQSSPYFGRIDFKEEGQDDSIPIYLGVASLLDEEKQNFLIHDWRAPISSLYYDFSPGEAYYTSPEGTTEGEMTKKRQFLIQNGTIVSMFDTGLTIGDDLLKEVLGNEANPQMKSIVATIQLEQNQLIRDESSRYLVVQGAAGSGKTSAALQRAAYLLYRHMDTLQANQMMLFSPNPLFNSYVSKVLPELGEENIEQTTFQQYVQKRIGKSFEVEDAFTQTENLLTLIDESEYDQRVSSIRYKSSLVFKALIDRYLSRLSKQGMQFKQVRFRGEVLIDASRISAYFYSLDQSISMANRMKLTAEWLLIKLTRLEVLERKNGWVEDEIELLGAEAFQEVRKEYQQEYEDQDGDFDEAKFERKQLAKKIVAKQFKPLKNAVKKMAFVHVDRMFVNLFKQAHEDTPNDWERICSQTLTNLNNRLLRFEDVTPYLYVKDQLAGSKSNHAIQHVFIDEAQDYSPFQFEYLKLIYPTAQMTILGDINQAVYAQSQHQLTMLDESLHTGKGHHVMHLTKSYRSTSEIVEFTKQMIPKGDLIEPFNRQGQKPEVKVVSAPEEQLEGIIQEIERLKEHGHQSIAIITKTAEESKKVYRNLNERISLKLLTKDSYEFEQGIHVVPSYLSKGIEFDAVIVHDASDQVYAHEHERTLFYTVCTRAMHELILFSLGETCTFLKEVDQATYHVEQVSK</sequence>
<keyword evidence="6" id="KW-0413">Isomerase</keyword>
<comment type="catalytic activity">
    <reaction evidence="9">
        <text>ATP + H2O = ADP + phosphate + H(+)</text>
        <dbReference type="Rhea" id="RHEA:13065"/>
        <dbReference type="ChEBI" id="CHEBI:15377"/>
        <dbReference type="ChEBI" id="CHEBI:15378"/>
        <dbReference type="ChEBI" id="CHEBI:30616"/>
        <dbReference type="ChEBI" id="CHEBI:43474"/>
        <dbReference type="ChEBI" id="CHEBI:456216"/>
        <dbReference type="EC" id="5.6.2.4"/>
    </reaction>
</comment>
<evidence type="ECO:0000256" key="10">
    <source>
        <dbReference type="PROSITE-ProRule" id="PRU00560"/>
    </source>
</evidence>
<evidence type="ECO:0000256" key="3">
    <source>
        <dbReference type="ARBA" id="ARBA00022801"/>
    </source>
</evidence>
<dbReference type="EC" id="5.6.2.4" evidence="8"/>
<reference evidence="13 14" key="1">
    <citation type="submission" date="2024-03" db="EMBL/GenBank/DDBJ databases">
        <title>Bacilli Hybrid Assemblies.</title>
        <authorList>
            <person name="Kovac J."/>
        </authorList>
    </citation>
    <scope>NUCLEOTIDE SEQUENCE [LARGE SCALE GENOMIC DNA]</scope>
    <source>
        <strain evidence="13 14">FSL R7-0666</strain>
    </source>
</reference>
<dbReference type="InterPro" id="IPR000212">
    <property type="entry name" value="DNA_helicase_UvrD/REP"/>
</dbReference>
<gene>
    <name evidence="13" type="primary">helD</name>
    <name evidence="13" type="ORF">MKY91_13190</name>
</gene>
<evidence type="ECO:0000256" key="6">
    <source>
        <dbReference type="ARBA" id="ARBA00023235"/>
    </source>
</evidence>